<evidence type="ECO:0000313" key="3">
    <source>
        <dbReference type="Proteomes" id="UP001438707"/>
    </source>
</evidence>
<name>A0AAW1RNW7_9CHLO</name>
<sequence length="940" mass="101177">MRGDLNSALAAQPTPVPSLDGLDDFLEQAEEVRRQVNGLKSGKLGPDFVRSRLKKSLPPPKPKEQKPRTPEQEAELKQKVQDLIVQRRAREQARTRYQQYLQDHPAVPHDSTDYTKWDLFLPSDDEEDALFHSQRPELKALQKDAEDRHSRKVEQRQVGERCRVEGNKLFMEWRWAEAYQAYDRGLSSDKHNMALHANAALCSLKMACNVQAIEHADKVLHIARFLHEQPKDPMCLKALLRRASARQALGHWKEAERDLAEAASLEPTCKEVMQQQDALRIAKTEHEQEQVLAAATSAPAAPPSVHPLVSSEAESAASEMSRDSTQKLVQQLAGAQAPITLIQRVQAMGLSGAEDNGPTGPWPLLAKLPQLLQATARLLQDQPACQTQLRQQGGLASLISFHGYLHQLQGVQIKDGRPANILQQLQVAAADTLSAALTNPSNMTSALKAGIADQVSSFWTAAGQASPHGQAGTTPLQQQLLPNALQTAQSSATPATQQAHNGPSGRSAFHFRATSEARSISARSHAEQDTIQGPQGAAHTEGGADHRQFGASEPGNASSPRTASAQSQAGDRQPESAAWILPVMAVLADDKTGRAKLGRALVGASLHGYLSGLYAMRSGDQAVKFAILGNLATDKAWRAAVDADDPCCSILLDGMQQALRQEQPILQQKAANLLSNIAAAPHVCQKVAQRSDMLGLLLQLVAQRGSAACAAATALLNLSTNAALASSLISQQHCMERITTGISGDDVLTAVHCAGLVSRLCHQNSMLQSMQQSQTLPAMLSLAQRLAKADTCPTATHPGLDRTPLANKAQAALARTLASCTLPSLCTFQLQQWLLQPDVVGWLLACLDGSPAEEEAAGNTALCLGNLAAWAPGTPEGAQSLQELWQAGAVERLVGFMKIAGNVPARNAAIALARLAQDEACKVQLRELDGLRIMYQKIKP</sequence>
<dbReference type="Gene3D" id="1.25.40.10">
    <property type="entry name" value="Tetratricopeptide repeat domain"/>
    <property type="match status" value="1"/>
</dbReference>
<evidence type="ECO:0000256" key="1">
    <source>
        <dbReference type="SAM" id="MobiDB-lite"/>
    </source>
</evidence>
<dbReference type="EMBL" id="JALJOS010000008">
    <property type="protein sequence ID" value="KAK9835522.1"/>
    <property type="molecule type" value="Genomic_DNA"/>
</dbReference>
<accession>A0AAW1RNW7</accession>
<feature type="compositionally biased region" description="Basic and acidic residues" evidence="1">
    <location>
        <begin position="61"/>
        <end position="75"/>
    </location>
</feature>
<gene>
    <name evidence="2" type="ORF">WJX74_002247</name>
</gene>
<feature type="region of interest" description="Disordered" evidence="1">
    <location>
        <begin position="485"/>
        <end position="574"/>
    </location>
</feature>
<feature type="region of interest" description="Disordered" evidence="1">
    <location>
        <begin position="1"/>
        <end position="21"/>
    </location>
</feature>
<dbReference type="AlphaFoldDB" id="A0AAW1RNW7"/>
<dbReference type="GO" id="GO:0007288">
    <property type="term" value="P:sperm axoneme assembly"/>
    <property type="evidence" value="ECO:0007669"/>
    <property type="project" value="TreeGrafter"/>
</dbReference>
<protein>
    <submittedName>
        <fullName evidence="2">Uncharacterized protein</fullName>
    </submittedName>
</protein>
<keyword evidence="3" id="KW-1185">Reference proteome</keyword>
<feature type="compositionally biased region" description="Low complexity" evidence="1">
    <location>
        <begin position="306"/>
        <end position="319"/>
    </location>
</feature>
<feature type="region of interest" description="Disordered" evidence="1">
    <location>
        <begin position="294"/>
        <end position="323"/>
    </location>
</feature>
<comment type="caution">
    <text evidence="2">The sequence shown here is derived from an EMBL/GenBank/DDBJ whole genome shotgun (WGS) entry which is preliminary data.</text>
</comment>
<feature type="region of interest" description="Disordered" evidence="1">
    <location>
        <begin position="36"/>
        <end position="75"/>
    </location>
</feature>
<dbReference type="InterPro" id="IPR011990">
    <property type="entry name" value="TPR-like_helical_dom_sf"/>
</dbReference>
<organism evidence="2 3">
    <name type="scientific">Apatococcus lobatus</name>
    <dbReference type="NCBI Taxonomy" id="904363"/>
    <lineage>
        <taxon>Eukaryota</taxon>
        <taxon>Viridiplantae</taxon>
        <taxon>Chlorophyta</taxon>
        <taxon>core chlorophytes</taxon>
        <taxon>Trebouxiophyceae</taxon>
        <taxon>Chlorellales</taxon>
        <taxon>Chlorellaceae</taxon>
        <taxon>Apatococcus</taxon>
    </lineage>
</organism>
<dbReference type="PANTHER" id="PTHR46540">
    <property type="entry name" value="TETRATRICOPEPTIDE REPEAT PROTEIN 12"/>
    <property type="match status" value="1"/>
</dbReference>
<dbReference type="InterPro" id="IPR043195">
    <property type="entry name" value="TTC12"/>
</dbReference>
<evidence type="ECO:0000313" key="2">
    <source>
        <dbReference type="EMBL" id="KAK9835522.1"/>
    </source>
</evidence>
<dbReference type="PANTHER" id="PTHR46540:SF1">
    <property type="entry name" value="TETRATRICOPEPTIDE REPEAT PROTEIN 12"/>
    <property type="match status" value="1"/>
</dbReference>
<dbReference type="Gene3D" id="1.25.10.10">
    <property type="entry name" value="Leucine-rich Repeat Variant"/>
    <property type="match status" value="2"/>
</dbReference>
<proteinExistence type="predicted"/>
<feature type="compositionally biased region" description="Low complexity" evidence="1">
    <location>
        <begin position="485"/>
        <end position="499"/>
    </location>
</feature>
<reference evidence="2 3" key="1">
    <citation type="journal article" date="2024" name="Nat. Commun.">
        <title>Phylogenomics reveals the evolutionary origins of lichenization in chlorophyte algae.</title>
        <authorList>
            <person name="Puginier C."/>
            <person name="Libourel C."/>
            <person name="Otte J."/>
            <person name="Skaloud P."/>
            <person name="Haon M."/>
            <person name="Grisel S."/>
            <person name="Petersen M."/>
            <person name="Berrin J.G."/>
            <person name="Delaux P.M."/>
            <person name="Dal Grande F."/>
            <person name="Keller J."/>
        </authorList>
    </citation>
    <scope>NUCLEOTIDE SEQUENCE [LARGE SCALE GENOMIC DNA]</scope>
    <source>
        <strain evidence="2 3">SAG 2145</strain>
    </source>
</reference>
<dbReference type="GO" id="GO:0070286">
    <property type="term" value="P:axonemal dynein complex assembly"/>
    <property type="evidence" value="ECO:0007669"/>
    <property type="project" value="TreeGrafter"/>
</dbReference>
<dbReference type="InterPro" id="IPR011989">
    <property type="entry name" value="ARM-like"/>
</dbReference>
<feature type="compositionally biased region" description="Polar residues" evidence="1">
    <location>
        <begin position="555"/>
        <end position="570"/>
    </location>
</feature>
<dbReference type="InterPro" id="IPR016024">
    <property type="entry name" value="ARM-type_fold"/>
</dbReference>
<dbReference type="Proteomes" id="UP001438707">
    <property type="component" value="Unassembled WGS sequence"/>
</dbReference>
<dbReference type="SUPFAM" id="SSF48371">
    <property type="entry name" value="ARM repeat"/>
    <property type="match status" value="1"/>
</dbReference>
<dbReference type="GO" id="GO:0005737">
    <property type="term" value="C:cytoplasm"/>
    <property type="evidence" value="ECO:0007669"/>
    <property type="project" value="TreeGrafter"/>
</dbReference>
<dbReference type="SUPFAM" id="SSF48452">
    <property type="entry name" value="TPR-like"/>
    <property type="match status" value="1"/>
</dbReference>